<dbReference type="EMBL" id="JFGV01000006">
    <property type="protein sequence ID" value="EYU16802.1"/>
    <property type="molecule type" value="Genomic_DNA"/>
</dbReference>
<dbReference type="AlphaFoldDB" id="A0A022PL18"/>
<proteinExistence type="predicted"/>
<gene>
    <name evidence="1" type="ORF">BA1DRAFT_00544</name>
</gene>
<name>A0A022PL18_9GAMM</name>
<reference evidence="1 2" key="1">
    <citation type="submission" date="2014-03" db="EMBL/GenBank/DDBJ databases">
        <title>Draft Genome of Photorhabdus luminescens BA1, an Egyptian Isolate.</title>
        <authorList>
            <person name="Ghazal S."/>
            <person name="Hurst S.G.IV."/>
            <person name="Morris K."/>
            <person name="Thomas K."/>
            <person name="Tisa L.S."/>
        </authorList>
    </citation>
    <scope>NUCLEOTIDE SEQUENCE [LARGE SCALE GENOMIC DNA]</scope>
    <source>
        <strain evidence="1 2">BA1</strain>
    </source>
</reference>
<keyword evidence="2" id="KW-1185">Reference proteome</keyword>
<evidence type="ECO:0000313" key="1">
    <source>
        <dbReference type="EMBL" id="EYU16802.1"/>
    </source>
</evidence>
<protein>
    <submittedName>
        <fullName evidence="1">Uncharacterized protein</fullName>
    </submittedName>
</protein>
<organism evidence="1 2">
    <name type="scientific">Photorhabdus aegyptia</name>
    <dbReference type="NCBI Taxonomy" id="2805098"/>
    <lineage>
        <taxon>Bacteria</taxon>
        <taxon>Pseudomonadati</taxon>
        <taxon>Pseudomonadota</taxon>
        <taxon>Gammaproteobacteria</taxon>
        <taxon>Enterobacterales</taxon>
        <taxon>Morganellaceae</taxon>
        <taxon>Photorhabdus</taxon>
    </lineage>
</organism>
<dbReference type="Proteomes" id="UP000023464">
    <property type="component" value="Unassembled WGS sequence"/>
</dbReference>
<sequence>KARREGYEAAKNRNIEFDHYLCDVTHIHVDNDIYWPLQI</sequence>
<feature type="non-terminal residue" evidence="1">
    <location>
        <position position="1"/>
    </location>
</feature>
<accession>A0A022PL18</accession>
<evidence type="ECO:0000313" key="2">
    <source>
        <dbReference type="Proteomes" id="UP000023464"/>
    </source>
</evidence>
<comment type="caution">
    <text evidence="1">The sequence shown here is derived from an EMBL/GenBank/DDBJ whole genome shotgun (WGS) entry which is preliminary data.</text>
</comment>